<keyword evidence="1" id="KW-0732">Signal</keyword>
<protein>
    <submittedName>
        <fullName evidence="3">DUF305 domain-containing protein</fullName>
    </submittedName>
</protein>
<organism evidence="3 4">
    <name type="scientific">Pseudomonas laurylsulfatiphila</name>
    <dbReference type="NCBI Taxonomy" id="2011015"/>
    <lineage>
        <taxon>Bacteria</taxon>
        <taxon>Pseudomonadati</taxon>
        <taxon>Pseudomonadota</taxon>
        <taxon>Gammaproteobacteria</taxon>
        <taxon>Pseudomonadales</taxon>
        <taxon>Pseudomonadaceae</taxon>
        <taxon>Pseudomonas</taxon>
    </lineage>
</organism>
<comment type="caution">
    <text evidence="3">The sequence shown here is derived from an EMBL/GenBank/DDBJ whole genome shotgun (WGS) entry which is preliminary data.</text>
</comment>
<dbReference type="Proteomes" id="UP000238541">
    <property type="component" value="Unassembled WGS sequence"/>
</dbReference>
<sequence>MKRMATRLCNASFATLLGLFASNVFAQSPAEFIDDASAQGMADIEASRLAHQKSESKEVKDYTIVVINDRTTANQHLAKIARQLDLPVAPREEIVEKAKALMPQVMDGATFDEAYAASQVKTTQQAIERLQQEAQSTDVPQIKAFAEETLPKLQNHLQMAKALQAKS</sequence>
<feature type="chain" id="PRO_5015634334" evidence="1">
    <location>
        <begin position="27"/>
        <end position="167"/>
    </location>
</feature>
<dbReference type="InterPro" id="IPR025419">
    <property type="entry name" value="DUF4142"/>
</dbReference>
<reference evidence="4" key="1">
    <citation type="submission" date="2017-06" db="EMBL/GenBank/DDBJ databases">
        <authorList>
            <person name="Furmanczyk E.M."/>
        </authorList>
    </citation>
    <scope>NUCLEOTIDE SEQUENCE [LARGE SCALE GENOMIC DNA]</scope>
    <source>
        <strain evidence="4">AP3_16</strain>
    </source>
</reference>
<evidence type="ECO:0000256" key="1">
    <source>
        <dbReference type="SAM" id="SignalP"/>
    </source>
</evidence>
<dbReference type="InterPro" id="IPR012347">
    <property type="entry name" value="Ferritin-like"/>
</dbReference>
<evidence type="ECO:0000259" key="2">
    <source>
        <dbReference type="Pfam" id="PF13628"/>
    </source>
</evidence>
<evidence type="ECO:0000313" key="4">
    <source>
        <dbReference type="Proteomes" id="UP000238541"/>
    </source>
</evidence>
<dbReference type="PANTHER" id="PTHR38593:SF1">
    <property type="entry name" value="BLR2558 PROTEIN"/>
    <property type="match status" value="1"/>
</dbReference>
<feature type="signal peptide" evidence="1">
    <location>
        <begin position="1"/>
        <end position="26"/>
    </location>
</feature>
<dbReference type="AlphaFoldDB" id="A0A2S6FG55"/>
<dbReference type="Pfam" id="PF13628">
    <property type="entry name" value="DUF4142"/>
    <property type="match status" value="1"/>
</dbReference>
<accession>A0A2S6FG55</accession>
<keyword evidence="4" id="KW-1185">Reference proteome</keyword>
<proteinExistence type="predicted"/>
<dbReference type="PANTHER" id="PTHR38593">
    <property type="entry name" value="BLR2558 PROTEIN"/>
    <property type="match status" value="1"/>
</dbReference>
<name>A0A2S6FG55_9PSED</name>
<dbReference type="RefSeq" id="WP_104450566.1">
    <property type="nucleotide sequence ID" value="NZ_JBLZZR010000046.1"/>
</dbReference>
<dbReference type="EMBL" id="NIRS01000006">
    <property type="protein sequence ID" value="PPK36385.1"/>
    <property type="molecule type" value="Genomic_DNA"/>
</dbReference>
<evidence type="ECO:0000313" key="3">
    <source>
        <dbReference type="EMBL" id="PPK36385.1"/>
    </source>
</evidence>
<dbReference type="Gene3D" id="1.20.1260.10">
    <property type="match status" value="1"/>
</dbReference>
<feature type="domain" description="DUF4142" evidence="2">
    <location>
        <begin position="28"/>
        <end position="163"/>
    </location>
</feature>
<gene>
    <name evidence="3" type="ORF">CD175_22465</name>
</gene>